<gene>
    <name evidence="1" type="ORF">BDN72DRAFT_891396</name>
</gene>
<evidence type="ECO:0000313" key="1">
    <source>
        <dbReference type="EMBL" id="TFK76318.1"/>
    </source>
</evidence>
<dbReference type="Proteomes" id="UP000308600">
    <property type="component" value="Unassembled WGS sequence"/>
</dbReference>
<reference evidence="1 2" key="1">
    <citation type="journal article" date="2019" name="Nat. Ecol. Evol.">
        <title>Megaphylogeny resolves global patterns of mushroom evolution.</title>
        <authorList>
            <person name="Varga T."/>
            <person name="Krizsan K."/>
            <person name="Foldi C."/>
            <person name="Dima B."/>
            <person name="Sanchez-Garcia M."/>
            <person name="Sanchez-Ramirez S."/>
            <person name="Szollosi G.J."/>
            <person name="Szarkandi J.G."/>
            <person name="Papp V."/>
            <person name="Albert L."/>
            <person name="Andreopoulos W."/>
            <person name="Angelini C."/>
            <person name="Antonin V."/>
            <person name="Barry K.W."/>
            <person name="Bougher N.L."/>
            <person name="Buchanan P."/>
            <person name="Buyck B."/>
            <person name="Bense V."/>
            <person name="Catcheside P."/>
            <person name="Chovatia M."/>
            <person name="Cooper J."/>
            <person name="Damon W."/>
            <person name="Desjardin D."/>
            <person name="Finy P."/>
            <person name="Geml J."/>
            <person name="Haridas S."/>
            <person name="Hughes K."/>
            <person name="Justo A."/>
            <person name="Karasinski D."/>
            <person name="Kautmanova I."/>
            <person name="Kiss B."/>
            <person name="Kocsube S."/>
            <person name="Kotiranta H."/>
            <person name="LaButti K.M."/>
            <person name="Lechner B.E."/>
            <person name="Liimatainen K."/>
            <person name="Lipzen A."/>
            <person name="Lukacs Z."/>
            <person name="Mihaltcheva S."/>
            <person name="Morgado L.N."/>
            <person name="Niskanen T."/>
            <person name="Noordeloos M.E."/>
            <person name="Ohm R.A."/>
            <person name="Ortiz-Santana B."/>
            <person name="Ovrebo C."/>
            <person name="Racz N."/>
            <person name="Riley R."/>
            <person name="Savchenko A."/>
            <person name="Shiryaev A."/>
            <person name="Soop K."/>
            <person name="Spirin V."/>
            <person name="Szebenyi C."/>
            <person name="Tomsovsky M."/>
            <person name="Tulloss R.E."/>
            <person name="Uehling J."/>
            <person name="Grigoriev I.V."/>
            <person name="Vagvolgyi C."/>
            <person name="Papp T."/>
            <person name="Martin F.M."/>
            <person name="Miettinen O."/>
            <person name="Hibbett D.S."/>
            <person name="Nagy L.G."/>
        </authorList>
    </citation>
    <scope>NUCLEOTIDE SEQUENCE [LARGE SCALE GENOMIC DNA]</scope>
    <source>
        <strain evidence="1 2">NL-1719</strain>
    </source>
</reference>
<evidence type="ECO:0000313" key="2">
    <source>
        <dbReference type="Proteomes" id="UP000308600"/>
    </source>
</evidence>
<dbReference type="EMBL" id="ML208260">
    <property type="protein sequence ID" value="TFK76318.1"/>
    <property type="molecule type" value="Genomic_DNA"/>
</dbReference>
<organism evidence="1 2">
    <name type="scientific">Pluteus cervinus</name>
    <dbReference type="NCBI Taxonomy" id="181527"/>
    <lineage>
        <taxon>Eukaryota</taxon>
        <taxon>Fungi</taxon>
        <taxon>Dikarya</taxon>
        <taxon>Basidiomycota</taxon>
        <taxon>Agaricomycotina</taxon>
        <taxon>Agaricomycetes</taxon>
        <taxon>Agaricomycetidae</taxon>
        <taxon>Agaricales</taxon>
        <taxon>Pluteineae</taxon>
        <taxon>Pluteaceae</taxon>
        <taxon>Pluteus</taxon>
    </lineage>
</organism>
<name>A0ACD3BDZ4_9AGAR</name>
<keyword evidence="2" id="KW-1185">Reference proteome</keyword>
<accession>A0ACD3BDZ4</accession>
<proteinExistence type="predicted"/>
<sequence>MAMKVPKPAEGTWKSVQALEESLNKYLTEFEMETFKSTTRLIAKQHFGDILRPPEDYSDTEWNKFVELVHARCNSIGRFVDAWPLRAYYRLYRKYSRIDPLKESSPIQEKECVPPKPHRPRSVNPTKSTLARPRKTQALPEKRLYRLPPTPPQTPPINGSNGNLHSFVLACPTCAFIPTIPAICTIGLDQLTEGLDHARHIFRLGGLLHDYHIDCLKRWSEKRQVAFLEALVKNGLAPIDKALIWKRLKLHKIPLPIPSSDEEILATEPTTTHHALQRLMKLDDVESFQKILDIFEKLWNENKNICHLDRKKWKQFIERGCELYPALLQYQGAWPLKVLLKRKVTIRPGNKSQPPVVRRDWIHFLPLKYSTEASSPRLTWVACPMHGCAGDLQSCDSHVRGLLKTYGCEELLPLFMRAGIRTEESWERFCELERDEKMALLESIQDFNFTLFQRHLLDGLVSLS</sequence>
<protein>
    <submittedName>
        <fullName evidence="1">Uncharacterized protein</fullName>
    </submittedName>
</protein>